<protein>
    <recommendedName>
        <fullName evidence="4">Alpha/beta hydrolase</fullName>
    </recommendedName>
</protein>
<dbReference type="PANTHER" id="PTHR36513:SF1">
    <property type="entry name" value="TRANSMEMBRANE PROTEIN"/>
    <property type="match status" value="1"/>
</dbReference>
<dbReference type="Proteomes" id="UP000221168">
    <property type="component" value="Unassembled WGS sequence"/>
</dbReference>
<comment type="caution">
    <text evidence="2">The sequence shown here is derived from an EMBL/GenBank/DDBJ whole genome shotgun (WGS) entry which is preliminary data.</text>
</comment>
<evidence type="ECO:0000256" key="1">
    <source>
        <dbReference type="SAM" id="SignalP"/>
    </source>
</evidence>
<proteinExistence type="predicted"/>
<dbReference type="InterPro" id="IPR010297">
    <property type="entry name" value="DUF900_hydrolase"/>
</dbReference>
<evidence type="ECO:0000313" key="3">
    <source>
        <dbReference type="Proteomes" id="UP000221168"/>
    </source>
</evidence>
<reference evidence="2 3" key="1">
    <citation type="submission" date="2017-10" db="EMBL/GenBank/DDBJ databases">
        <title>Sedimentibacterium mangrovi gen. nov., sp. nov., a novel member of family Phyllobacteriacea isolated from mangrove sediment.</title>
        <authorList>
            <person name="Liao H."/>
            <person name="Tian Y."/>
        </authorList>
    </citation>
    <scope>NUCLEOTIDE SEQUENCE [LARGE SCALE GENOMIC DNA]</scope>
    <source>
        <strain evidence="2 3">X9-2-2</strain>
    </source>
</reference>
<dbReference type="OrthoDB" id="9797755at2"/>
<dbReference type="RefSeq" id="WP_099305917.1">
    <property type="nucleotide sequence ID" value="NZ_PDVP01000003.1"/>
</dbReference>
<dbReference type="InterPro" id="IPR029058">
    <property type="entry name" value="AB_hydrolase_fold"/>
</dbReference>
<dbReference type="SUPFAM" id="SSF53474">
    <property type="entry name" value="alpha/beta-Hydrolases"/>
    <property type="match status" value="1"/>
</dbReference>
<organism evidence="2 3">
    <name type="scientific">Zhengella mangrovi</name>
    <dbReference type="NCBI Taxonomy" id="1982044"/>
    <lineage>
        <taxon>Bacteria</taxon>
        <taxon>Pseudomonadati</taxon>
        <taxon>Pseudomonadota</taxon>
        <taxon>Alphaproteobacteria</taxon>
        <taxon>Hyphomicrobiales</taxon>
        <taxon>Notoacmeibacteraceae</taxon>
        <taxon>Zhengella</taxon>
    </lineage>
</organism>
<dbReference type="EMBL" id="PDVP01000003">
    <property type="protein sequence ID" value="PHP67752.1"/>
    <property type="molecule type" value="Genomic_DNA"/>
</dbReference>
<accession>A0A2G1QQH6</accession>
<dbReference type="Pfam" id="PF05990">
    <property type="entry name" value="DUF900"/>
    <property type="match status" value="1"/>
</dbReference>
<name>A0A2G1QQH6_9HYPH</name>
<dbReference type="Gene3D" id="3.40.50.1820">
    <property type="entry name" value="alpha/beta hydrolase"/>
    <property type="match status" value="1"/>
</dbReference>
<dbReference type="PANTHER" id="PTHR36513">
    <property type="entry name" value="ABC TRANSMEMBRANE TYPE-1 DOMAIN-CONTAINING PROTEIN"/>
    <property type="match status" value="1"/>
</dbReference>
<evidence type="ECO:0000313" key="2">
    <source>
        <dbReference type="EMBL" id="PHP67752.1"/>
    </source>
</evidence>
<feature type="signal peptide" evidence="1">
    <location>
        <begin position="1"/>
        <end position="32"/>
    </location>
</feature>
<dbReference type="AlphaFoldDB" id="A0A2G1QQH6"/>
<gene>
    <name evidence="2" type="ORF">CSC94_08680</name>
</gene>
<feature type="chain" id="PRO_5013753516" description="Alpha/beta hydrolase" evidence="1">
    <location>
        <begin position="33"/>
        <end position="591"/>
    </location>
</feature>
<keyword evidence="3" id="KW-1185">Reference proteome</keyword>
<keyword evidence="1" id="KW-0732">Signal</keyword>
<sequence>MKASALPRLLRCLVLAGAVLLGPAVLPGGASAAEALSIGEVELAIRDRLEAGDAAGAADLVRDQLDATDDPRLQEALLDLLADLARKSGDWRLAADALVALADALGEHQPPPGDRAWLYARAGAALVSAGAPGEAIDQYRQGLLIAVEAGLEQVRDRILTALAALSADAPDDETRAGAKALADEFAVASSKIAVETQGRDITTLQDKGYAQVDIYYATDRAHDDTSLPGSFYGGGRGDLEYGTARVSIPLNHKAGQIEQASIFSFTFREDPKHHIVLQSVTPAESPKVFEAMRGQLKRTGSKEAFVFVHGFNVTFADAAKRTAQIAYDMEFDGIPFLFSWPSRGNAYSYITDTASVRQSGRKLVTVLKRIVAESGATRIHLIAHSMGNRAMTDALELLAVENRGKPPLFEQVLFTAPDLDAGLFQEMLKTIRPIAARTTLYASNNDWALAISRQLHGDSPRAGQGGKEIIAMSDVDSVEMSALGADMLAHSYFANDPSALTDILSLFWRDAPPEHRCGMEAEKGDHGRYWQFDPAKCDGNAMLMALRLVRHAGARTLAEARDLIESRLDPETLKSIDTKRLELALAKLYAN</sequence>
<evidence type="ECO:0008006" key="4">
    <source>
        <dbReference type="Google" id="ProtNLM"/>
    </source>
</evidence>